<name>A0A1H4JEN8_9PSED</name>
<keyword evidence="2" id="KW-1185">Reference proteome</keyword>
<dbReference type="Proteomes" id="UP000198982">
    <property type="component" value="Unassembled WGS sequence"/>
</dbReference>
<evidence type="ECO:0000313" key="1">
    <source>
        <dbReference type="EMBL" id="SEB44577.1"/>
    </source>
</evidence>
<dbReference type="EMBL" id="FNTJ01000001">
    <property type="protein sequence ID" value="SEB44577.1"/>
    <property type="molecule type" value="Genomic_DNA"/>
</dbReference>
<gene>
    <name evidence="1" type="ORF">SAMN05216178_0358</name>
</gene>
<accession>A0A1H4JEN8</accession>
<evidence type="ECO:0000313" key="2">
    <source>
        <dbReference type="Proteomes" id="UP000198982"/>
    </source>
</evidence>
<proteinExistence type="predicted"/>
<reference evidence="2" key="1">
    <citation type="submission" date="2016-10" db="EMBL/GenBank/DDBJ databases">
        <authorList>
            <person name="Varghese N."/>
            <person name="Submissions S."/>
        </authorList>
    </citation>
    <scope>NUCLEOTIDE SEQUENCE [LARGE SCALE GENOMIC DNA]</scope>
    <source>
        <strain evidence="2">DSM 9751</strain>
    </source>
</reference>
<protein>
    <submittedName>
        <fullName evidence="1">Uncharacterized protein</fullName>
    </submittedName>
</protein>
<dbReference type="AlphaFoldDB" id="A0A1H4JEN8"/>
<sequence length="145" mass="17166">MRLMHPLKRLVQGELHHADPEMLVQIALNLWYHPDPVPLLLEVVNGLQDMELRRALYTLDRLRRYGTAMTEQRRIELSDLIRSPRWEPLKVIFVLSPPPPWGRRAKWPDVLAQGWGLGEEERLDTACILKYQTRHYAAERRKDQN</sequence>
<organism evidence="1 2">
    <name type="scientific">Pseudomonas saponiphila</name>
    <dbReference type="NCBI Taxonomy" id="556534"/>
    <lineage>
        <taxon>Bacteria</taxon>
        <taxon>Pseudomonadati</taxon>
        <taxon>Pseudomonadota</taxon>
        <taxon>Gammaproteobacteria</taxon>
        <taxon>Pseudomonadales</taxon>
        <taxon>Pseudomonadaceae</taxon>
        <taxon>Pseudomonas</taxon>
    </lineage>
</organism>